<reference evidence="8" key="2">
    <citation type="submission" date="2020-10" db="EMBL/GenBank/DDBJ databases">
        <authorList>
            <person name="Cooper E.A."/>
            <person name="Brenton Z.W."/>
            <person name="Flinn B.S."/>
            <person name="Jenkins J."/>
            <person name="Shu S."/>
            <person name="Flowers D."/>
            <person name="Luo F."/>
            <person name="Wang Y."/>
            <person name="Xia P."/>
            <person name="Barry K."/>
            <person name="Daum C."/>
            <person name="Lipzen A."/>
            <person name="Yoshinaga Y."/>
            <person name="Schmutz J."/>
            <person name="Saski C."/>
            <person name="Vermerris W."/>
            <person name="Kresovich S."/>
        </authorList>
    </citation>
    <scope>NUCLEOTIDE SEQUENCE</scope>
</reference>
<comment type="caution">
    <text evidence="8">The sequence shown here is derived from an EMBL/GenBank/DDBJ whole genome shotgun (WGS) entry which is preliminary data.</text>
</comment>
<evidence type="ECO:0000313" key="8">
    <source>
        <dbReference type="EMBL" id="KAG0544413.1"/>
    </source>
</evidence>
<dbReference type="PRINTS" id="PR00367">
    <property type="entry name" value="ETHRSPELEMNT"/>
</dbReference>
<dbReference type="CDD" id="cd00018">
    <property type="entry name" value="AP2"/>
    <property type="match status" value="1"/>
</dbReference>
<dbReference type="PANTHER" id="PTHR31190">
    <property type="entry name" value="DNA-BINDING DOMAIN"/>
    <property type="match status" value="1"/>
</dbReference>
<comment type="subcellular location">
    <subcellularLocation>
        <location evidence="1">Nucleus</location>
    </subcellularLocation>
</comment>
<evidence type="ECO:0000256" key="1">
    <source>
        <dbReference type="ARBA" id="ARBA00004123"/>
    </source>
</evidence>
<evidence type="ECO:0000256" key="5">
    <source>
        <dbReference type="ARBA" id="ARBA00023242"/>
    </source>
</evidence>
<dbReference type="Gene3D" id="3.30.730.10">
    <property type="entry name" value="AP2/ERF domain"/>
    <property type="match status" value="1"/>
</dbReference>
<keyword evidence="3" id="KW-0238">DNA-binding</keyword>
<dbReference type="Proteomes" id="UP000807115">
    <property type="component" value="Chromosome 2"/>
</dbReference>
<evidence type="ECO:0000256" key="3">
    <source>
        <dbReference type="ARBA" id="ARBA00023125"/>
    </source>
</evidence>
<evidence type="ECO:0000256" key="2">
    <source>
        <dbReference type="ARBA" id="ARBA00023015"/>
    </source>
</evidence>
<dbReference type="GO" id="GO:0003700">
    <property type="term" value="F:DNA-binding transcription factor activity"/>
    <property type="evidence" value="ECO:0007669"/>
    <property type="project" value="InterPro"/>
</dbReference>
<dbReference type="FunFam" id="3.30.730.10:FF:000001">
    <property type="entry name" value="Ethylene-responsive transcription factor 2"/>
    <property type="match status" value="1"/>
</dbReference>
<sequence length="229" mass="23963">MHGQSQRGVVGSRSPPRHGREVPKVEPAAGLGGRGFLGHSYSAARADYDVAVMAAALTHVVCGATEPPRGGETAAAAALPPGPRRQDAGGGGGATSTTELQARAQQYRGVRRRPWGKWAAEIRDPEKAARVWLGTFATPEEAARAYDDAARRFNGAKAKLNFPTTTTTATSSSSATETVEEFPDLGQYLHILQSSDDVDVRAVAAGLPLMNRLPPPGDGQGQDHGSSGR</sequence>
<gene>
    <name evidence="8" type="ORF">BDA96_02G273400</name>
</gene>
<dbReference type="PROSITE" id="PS51032">
    <property type="entry name" value="AP2_ERF"/>
    <property type="match status" value="1"/>
</dbReference>
<feature type="compositionally biased region" description="Gly residues" evidence="6">
    <location>
        <begin position="218"/>
        <end position="229"/>
    </location>
</feature>
<keyword evidence="5" id="KW-0539">Nucleus</keyword>
<dbReference type="PANTHER" id="PTHR31190:SF239">
    <property type="entry name" value="AP2_ERF DOMAIN-CONTAINING PROTEIN"/>
    <property type="match status" value="1"/>
</dbReference>
<feature type="region of interest" description="Disordered" evidence="6">
    <location>
        <begin position="209"/>
        <end position="229"/>
    </location>
</feature>
<accession>A0A921RRB8</accession>
<organism evidence="8 9">
    <name type="scientific">Sorghum bicolor</name>
    <name type="common">Sorghum</name>
    <name type="synonym">Sorghum vulgare</name>
    <dbReference type="NCBI Taxonomy" id="4558"/>
    <lineage>
        <taxon>Eukaryota</taxon>
        <taxon>Viridiplantae</taxon>
        <taxon>Streptophyta</taxon>
        <taxon>Embryophyta</taxon>
        <taxon>Tracheophyta</taxon>
        <taxon>Spermatophyta</taxon>
        <taxon>Magnoliopsida</taxon>
        <taxon>Liliopsida</taxon>
        <taxon>Poales</taxon>
        <taxon>Poaceae</taxon>
        <taxon>PACMAD clade</taxon>
        <taxon>Panicoideae</taxon>
        <taxon>Andropogonodae</taxon>
        <taxon>Andropogoneae</taxon>
        <taxon>Sorghinae</taxon>
        <taxon>Sorghum</taxon>
    </lineage>
</organism>
<dbReference type="GO" id="GO:0005634">
    <property type="term" value="C:nucleus"/>
    <property type="evidence" value="ECO:0007669"/>
    <property type="project" value="UniProtKB-SubCell"/>
</dbReference>
<dbReference type="GO" id="GO:0009873">
    <property type="term" value="P:ethylene-activated signaling pathway"/>
    <property type="evidence" value="ECO:0007669"/>
    <property type="project" value="InterPro"/>
</dbReference>
<dbReference type="SMART" id="SM00380">
    <property type="entry name" value="AP2"/>
    <property type="match status" value="1"/>
</dbReference>
<evidence type="ECO:0000259" key="7">
    <source>
        <dbReference type="PROSITE" id="PS51032"/>
    </source>
</evidence>
<dbReference type="GO" id="GO:0003677">
    <property type="term" value="F:DNA binding"/>
    <property type="evidence" value="ECO:0007669"/>
    <property type="project" value="UniProtKB-KW"/>
</dbReference>
<feature type="compositionally biased region" description="Low complexity" evidence="6">
    <location>
        <begin position="67"/>
        <end position="79"/>
    </location>
</feature>
<dbReference type="InterPro" id="IPR016177">
    <property type="entry name" value="DNA-bd_dom_sf"/>
</dbReference>
<proteinExistence type="predicted"/>
<dbReference type="AlphaFoldDB" id="A0A921RRB8"/>
<protein>
    <recommendedName>
        <fullName evidence="7">AP2/ERF domain-containing protein</fullName>
    </recommendedName>
</protein>
<dbReference type="InterPro" id="IPR036955">
    <property type="entry name" value="AP2/ERF_dom_sf"/>
</dbReference>
<dbReference type="InterPro" id="IPR001471">
    <property type="entry name" value="AP2/ERF_dom"/>
</dbReference>
<name>A0A921RRB8_SORBI</name>
<dbReference type="EMBL" id="CM027681">
    <property type="protein sequence ID" value="KAG0544413.1"/>
    <property type="molecule type" value="Genomic_DNA"/>
</dbReference>
<feature type="region of interest" description="Disordered" evidence="6">
    <location>
        <begin position="67"/>
        <end position="98"/>
    </location>
</feature>
<reference evidence="8" key="1">
    <citation type="journal article" date="2019" name="BMC Genomics">
        <title>A new reference genome for Sorghum bicolor reveals high levels of sequence similarity between sweet and grain genotypes: implications for the genetics of sugar metabolism.</title>
        <authorList>
            <person name="Cooper E.A."/>
            <person name="Brenton Z.W."/>
            <person name="Flinn B.S."/>
            <person name="Jenkins J."/>
            <person name="Shu S."/>
            <person name="Flowers D."/>
            <person name="Luo F."/>
            <person name="Wang Y."/>
            <person name="Xia P."/>
            <person name="Barry K."/>
            <person name="Daum C."/>
            <person name="Lipzen A."/>
            <person name="Yoshinaga Y."/>
            <person name="Schmutz J."/>
            <person name="Saski C."/>
            <person name="Vermerris W."/>
            <person name="Kresovich S."/>
        </authorList>
    </citation>
    <scope>NUCLEOTIDE SEQUENCE</scope>
</reference>
<feature type="domain" description="AP2/ERF" evidence="7">
    <location>
        <begin position="106"/>
        <end position="163"/>
    </location>
</feature>
<evidence type="ECO:0000313" key="9">
    <source>
        <dbReference type="Proteomes" id="UP000807115"/>
    </source>
</evidence>
<keyword evidence="2" id="KW-0805">Transcription regulation</keyword>
<dbReference type="SUPFAM" id="SSF54171">
    <property type="entry name" value="DNA-binding domain"/>
    <property type="match status" value="1"/>
</dbReference>
<evidence type="ECO:0000256" key="4">
    <source>
        <dbReference type="ARBA" id="ARBA00023163"/>
    </source>
</evidence>
<feature type="region of interest" description="Disordered" evidence="6">
    <location>
        <begin position="1"/>
        <end position="33"/>
    </location>
</feature>
<evidence type="ECO:0000256" key="6">
    <source>
        <dbReference type="SAM" id="MobiDB-lite"/>
    </source>
</evidence>
<dbReference type="InterPro" id="IPR044808">
    <property type="entry name" value="ERF_plant"/>
</dbReference>
<dbReference type="Pfam" id="PF00847">
    <property type="entry name" value="AP2"/>
    <property type="match status" value="1"/>
</dbReference>
<keyword evidence="4" id="KW-0804">Transcription</keyword>